<name>A0A8H3FGC7_9LECA</name>
<proteinExistence type="predicted"/>
<evidence type="ECO:0000313" key="1">
    <source>
        <dbReference type="EMBL" id="CAF9923009.1"/>
    </source>
</evidence>
<sequence length="386" mass="43225">MEPSSNVNRDDTACDKCGAPASWADTSTSNLSWNQSLRHHLSTYCASPRMWPIGYILESPYSPLWLEKDIPTHNWRDAFEDLICLESSGQMISLENRSKEAEVAKHISYDSTSHSVSLINDTLKGSAKYLSLLKRMRDLAARKKWADMLEGVAEAISSEEESSKWAIASGEAMIATLKQNTGKSFPASSHKLRGHWMVSLVSSGAMPGWKAQLFDSSEGFQVGISKLDGDPDDPDGQWMTESEIKRQFEEGIPMQLGSPSWSTHTGHYPEFEQVPQAVGDDLSTTQMEFQVPPLAPSIVSQVTTVERTKSENGDLSTKVALRNLFTDGTVEHKEIIDDPSKVLEEYRRVYASMIASRNAIYTTLREAQYQTLDRQFKELEENDELD</sequence>
<dbReference type="OrthoDB" id="4586300at2759"/>
<dbReference type="EMBL" id="CAJPDR010000162">
    <property type="protein sequence ID" value="CAF9923009.1"/>
    <property type="molecule type" value="Genomic_DNA"/>
</dbReference>
<accession>A0A8H3FGC7</accession>
<organism evidence="1 2">
    <name type="scientific">Alectoria fallacina</name>
    <dbReference type="NCBI Taxonomy" id="1903189"/>
    <lineage>
        <taxon>Eukaryota</taxon>
        <taxon>Fungi</taxon>
        <taxon>Dikarya</taxon>
        <taxon>Ascomycota</taxon>
        <taxon>Pezizomycotina</taxon>
        <taxon>Lecanoromycetes</taxon>
        <taxon>OSLEUM clade</taxon>
        <taxon>Lecanoromycetidae</taxon>
        <taxon>Lecanorales</taxon>
        <taxon>Lecanorineae</taxon>
        <taxon>Parmeliaceae</taxon>
        <taxon>Alectoria</taxon>
    </lineage>
</organism>
<protein>
    <submittedName>
        <fullName evidence="1">Uncharacterized protein</fullName>
    </submittedName>
</protein>
<gene>
    <name evidence="1" type="ORF">ALECFALPRED_002286</name>
</gene>
<dbReference type="Proteomes" id="UP000664203">
    <property type="component" value="Unassembled WGS sequence"/>
</dbReference>
<dbReference type="AlphaFoldDB" id="A0A8H3FGC7"/>
<comment type="caution">
    <text evidence="1">The sequence shown here is derived from an EMBL/GenBank/DDBJ whole genome shotgun (WGS) entry which is preliminary data.</text>
</comment>
<reference evidence="1" key="1">
    <citation type="submission" date="2021-03" db="EMBL/GenBank/DDBJ databases">
        <authorList>
            <person name="Tagirdzhanova G."/>
        </authorList>
    </citation>
    <scope>NUCLEOTIDE SEQUENCE</scope>
</reference>
<keyword evidence="2" id="KW-1185">Reference proteome</keyword>
<evidence type="ECO:0000313" key="2">
    <source>
        <dbReference type="Proteomes" id="UP000664203"/>
    </source>
</evidence>